<dbReference type="AlphaFoldDB" id="A0A328BWT7"/>
<reference evidence="3" key="1">
    <citation type="submission" date="2018-05" db="EMBL/GenBank/DDBJ databases">
        <authorList>
            <person name="Nie L."/>
        </authorList>
    </citation>
    <scope>NUCLEOTIDE SEQUENCE [LARGE SCALE GENOMIC DNA]</scope>
    <source>
        <strain evidence="3">NL</strain>
    </source>
</reference>
<dbReference type="InterPro" id="IPR045430">
    <property type="entry name" value="EAD1"/>
</dbReference>
<proteinExistence type="predicted"/>
<gene>
    <name evidence="2" type="ORF">DLM85_05625</name>
</gene>
<feature type="domain" description="Effector-associated" evidence="1">
    <location>
        <begin position="747"/>
        <end position="833"/>
    </location>
</feature>
<dbReference type="OrthoDB" id="973138at2"/>
<evidence type="ECO:0000313" key="3">
    <source>
        <dbReference type="Proteomes" id="UP000248553"/>
    </source>
</evidence>
<comment type="caution">
    <text evidence="2">The sequence shown here is derived from an EMBL/GenBank/DDBJ whole genome shotgun (WGS) entry which is preliminary data.</text>
</comment>
<evidence type="ECO:0000259" key="1">
    <source>
        <dbReference type="Pfam" id="PF19955"/>
    </source>
</evidence>
<organism evidence="2 3">
    <name type="scientific">Hymenobacter edaphi</name>
    <dbReference type="NCBI Taxonomy" id="2211146"/>
    <lineage>
        <taxon>Bacteria</taxon>
        <taxon>Pseudomonadati</taxon>
        <taxon>Bacteroidota</taxon>
        <taxon>Cytophagia</taxon>
        <taxon>Cytophagales</taxon>
        <taxon>Hymenobacteraceae</taxon>
        <taxon>Hymenobacter</taxon>
    </lineage>
</organism>
<dbReference type="Pfam" id="PF19955">
    <property type="entry name" value="EAD1"/>
    <property type="match status" value="1"/>
</dbReference>
<name>A0A328BWT7_9BACT</name>
<dbReference type="Pfam" id="PF20012">
    <property type="entry name" value="GAP1-N1"/>
    <property type="match status" value="1"/>
</dbReference>
<keyword evidence="3" id="KW-1185">Reference proteome</keyword>
<dbReference type="Proteomes" id="UP000248553">
    <property type="component" value="Unassembled WGS sequence"/>
</dbReference>
<evidence type="ECO:0000313" key="2">
    <source>
        <dbReference type="EMBL" id="RAK70324.1"/>
    </source>
</evidence>
<sequence>MSFTIHQAFFGQDQQHGQGYELLQTTHPDKGLVRQMGNSTDLIETVPSQIAWQPALRGRAWNDHYLLFRTYADKSPDVRPGRVFSHALIIEQRMLAQLSDIRPLLELFPPLLNKEAVLQPVELQPVKKAAIPLTPRLGYLLKELVTPTRTGPIIWAGQAGFDAAAALLWQCLSGTERGELNLNVGFMPHQLRDVSAPLQLIAVPEAILPRWKAHHFVIAATDAHVALSEAEAYLAGDTIRAPSLMALLQKLAAPAANRAQLDMLQRVAPTATTLAQAPLQDVLTLATILYWYHPAPTEVSQQVLARLVQLVHTSGAGELNRLRSVTKDMLPADALDQLAVAASAQIPTLLAKLPAEQLVPLLAWEAEPLRQWWRDSLRVAVGSVFKSGGTTTGKLVVSLLEQPWDSVRDYLRLLPATSQIEDLLLAALPASWPKAAWENGALLAQAQHWYRLYMTCQLHLFPLAEALQRQLAYDTSPTHVAALRIAVAHAKPKDFVAAAAELDDQRITQLAGELCAKQPALLRAINVTVSGWQEIWLATARQTGNVWTGIQEPMMLLSQLLDEGLTSSVPPALLELIGATPYADIRSYANRKAVWSTLPTRARAAFLRATARGLLTDNGADIWTKKLEPELETLFGSNDYQTEVFTYPALSLGRVIDYSKRFAVPEHTVLRYLRSYRGTPLAAEARAFGQLVMLKRWNATADELYTLSRMQPGWQEALAGCLSLLGGINRFFAYLMPGLSSLPTRHQLQDSWWKSLQEALLIAYYEGPLQDGLWEEGGGENHEINTRRSVEEQWTDAIRRLRTRKTRARIDLLMDAIIKQHPRNDTFTTLRHNLAHA</sequence>
<dbReference type="EMBL" id="QHKM01000001">
    <property type="protein sequence ID" value="RAK70324.1"/>
    <property type="molecule type" value="Genomic_DNA"/>
</dbReference>
<dbReference type="RefSeq" id="WP_111477059.1">
    <property type="nucleotide sequence ID" value="NZ_QHKM01000001.1"/>
</dbReference>
<protein>
    <recommendedName>
        <fullName evidence="1">Effector-associated domain-containing protein</fullName>
    </recommendedName>
</protein>
<accession>A0A328BWT7</accession>